<evidence type="ECO:0000256" key="2">
    <source>
        <dbReference type="SAM" id="MobiDB-lite"/>
    </source>
</evidence>
<feature type="region of interest" description="Disordered" evidence="2">
    <location>
        <begin position="1"/>
        <end position="59"/>
    </location>
</feature>
<evidence type="ECO:0000256" key="1">
    <source>
        <dbReference type="PROSITE-ProRule" id="PRU00047"/>
    </source>
</evidence>
<feature type="non-terminal residue" evidence="4">
    <location>
        <position position="1"/>
    </location>
</feature>
<reference evidence="4" key="1">
    <citation type="submission" date="2021-02" db="EMBL/GenBank/DDBJ databases">
        <authorList>
            <person name="Nowell W R."/>
        </authorList>
    </citation>
    <scope>NUCLEOTIDE SEQUENCE</scope>
</reference>
<dbReference type="EMBL" id="CAJOBC010160771">
    <property type="protein sequence ID" value="CAF4697086.1"/>
    <property type="molecule type" value="Genomic_DNA"/>
</dbReference>
<keyword evidence="1" id="KW-0479">Metal-binding</keyword>
<dbReference type="PROSITE" id="PS50158">
    <property type="entry name" value="ZF_CCHC"/>
    <property type="match status" value="1"/>
</dbReference>
<dbReference type="GO" id="GO:0003676">
    <property type="term" value="F:nucleic acid binding"/>
    <property type="evidence" value="ECO:0007669"/>
    <property type="project" value="InterPro"/>
</dbReference>
<organism evidence="4 5">
    <name type="scientific">Didymodactylos carnosus</name>
    <dbReference type="NCBI Taxonomy" id="1234261"/>
    <lineage>
        <taxon>Eukaryota</taxon>
        <taxon>Metazoa</taxon>
        <taxon>Spiralia</taxon>
        <taxon>Gnathifera</taxon>
        <taxon>Rotifera</taxon>
        <taxon>Eurotatoria</taxon>
        <taxon>Bdelloidea</taxon>
        <taxon>Philodinida</taxon>
        <taxon>Philodinidae</taxon>
        <taxon>Didymodactylos</taxon>
    </lineage>
</organism>
<dbReference type="SUPFAM" id="SSF57756">
    <property type="entry name" value="Retrovirus zinc finger-like domains"/>
    <property type="match status" value="1"/>
</dbReference>
<keyword evidence="1" id="KW-0862">Zinc</keyword>
<protein>
    <recommendedName>
        <fullName evidence="3">CCHC-type domain-containing protein</fullName>
    </recommendedName>
</protein>
<name>A0A8S3A4N5_9BILA</name>
<dbReference type="SMART" id="SM00343">
    <property type="entry name" value="ZnF_C2HC"/>
    <property type="match status" value="1"/>
</dbReference>
<evidence type="ECO:0000313" key="5">
    <source>
        <dbReference type="Proteomes" id="UP000681722"/>
    </source>
</evidence>
<gene>
    <name evidence="4" type="ORF">SRO942_LOCUS51343</name>
</gene>
<sequence length="87" mass="10517">TTETMEESTTAALRRTNNTQNFRRDDYYNRNYPRYSNYDRRWPQQQNSVTYQQSPYQQQSSMSSRLVCYNCSGYGHYSYQCPSHLNE</sequence>
<feature type="domain" description="CCHC-type" evidence="3">
    <location>
        <begin position="68"/>
        <end position="83"/>
    </location>
</feature>
<dbReference type="Proteomes" id="UP000681722">
    <property type="component" value="Unassembled WGS sequence"/>
</dbReference>
<dbReference type="InterPro" id="IPR001878">
    <property type="entry name" value="Znf_CCHC"/>
</dbReference>
<evidence type="ECO:0000313" key="4">
    <source>
        <dbReference type="EMBL" id="CAF4697086.1"/>
    </source>
</evidence>
<proteinExistence type="predicted"/>
<dbReference type="Gene3D" id="4.10.60.10">
    <property type="entry name" value="Zinc finger, CCHC-type"/>
    <property type="match status" value="1"/>
</dbReference>
<comment type="caution">
    <text evidence="4">The sequence shown here is derived from an EMBL/GenBank/DDBJ whole genome shotgun (WGS) entry which is preliminary data.</text>
</comment>
<dbReference type="AlphaFoldDB" id="A0A8S3A4N5"/>
<evidence type="ECO:0000259" key="3">
    <source>
        <dbReference type="PROSITE" id="PS50158"/>
    </source>
</evidence>
<keyword evidence="1" id="KW-0863">Zinc-finger</keyword>
<dbReference type="InterPro" id="IPR036875">
    <property type="entry name" value="Znf_CCHC_sf"/>
</dbReference>
<dbReference type="GO" id="GO:0008270">
    <property type="term" value="F:zinc ion binding"/>
    <property type="evidence" value="ECO:0007669"/>
    <property type="project" value="UniProtKB-KW"/>
</dbReference>
<accession>A0A8S3A4N5</accession>
<dbReference type="Pfam" id="PF00098">
    <property type="entry name" value="zf-CCHC"/>
    <property type="match status" value="1"/>
</dbReference>